<dbReference type="Proteomes" id="UP000807025">
    <property type="component" value="Unassembled WGS sequence"/>
</dbReference>
<proteinExistence type="predicted"/>
<gene>
    <name evidence="1" type="ORF">BDN71DRAFT_1181296</name>
</gene>
<comment type="caution">
    <text evidence="1">The sequence shown here is derived from an EMBL/GenBank/DDBJ whole genome shotgun (WGS) entry which is preliminary data.</text>
</comment>
<reference evidence="1" key="1">
    <citation type="submission" date="2020-11" db="EMBL/GenBank/DDBJ databases">
        <authorList>
            <consortium name="DOE Joint Genome Institute"/>
            <person name="Ahrendt S."/>
            <person name="Riley R."/>
            <person name="Andreopoulos W."/>
            <person name="Labutti K."/>
            <person name="Pangilinan J."/>
            <person name="Ruiz-Duenas F.J."/>
            <person name="Barrasa J.M."/>
            <person name="Sanchez-Garcia M."/>
            <person name="Camarero S."/>
            <person name="Miyauchi S."/>
            <person name="Serrano A."/>
            <person name="Linde D."/>
            <person name="Babiker R."/>
            <person name="Drula E."/>
            <person name="Ayuso-Fernandez I."/>
            <person name="Pacheco R."/>
            <person name="Padilla G."/>
            <person name="Ferreira P."/>
            <person name="Barriuso J."/>
            <person name="Kellner H."/>
            <person name="Castanera R."/>
            <person name="Alfaro M."/>
            <person name="Ramirez L."/>
            <person name="Pisabarro A.G."/>
            <person name="Kuo A."/>
            <person name="Tritt A."/>
            <person name="Lipzen A."/>
            <person name="He G."/>
            <person name="Yan M."/>
            <person name="Ng V."/>
            <person name="Cullen D."/>
            <person name="Martin F."/>
            <person name="Rosso M.-N."/>
            <person name="Henrissat B."/>
            <person name="Hibbett D."/>
            <person name="Martinez A.T."/>
            <person name="Grigoriev I.V."/>
        </authorList>
    </citation>
    <scope>NUCLEOTIDE SEQUENCE</scope>
    <source>
        <strain evidence="1">ATCC 90797</strain>
    </source>
</reference>
<organism evidence="1 2">
    <name type="scientific">Pleurotus eryngii</name>
    <name type="common">Boletus of the steppes</name>
    <dbReference type="NCBI Taxonomy" id="5323"/>
    <lineage>
        <taxon>Eukaryota</taxon>
        <taxon>Fungi</taxon>
        <taxon>Dikarya</taxon>
        <taxon>Basidiomycota</taxon>
        <taxon>Agaricomycotina</taxon>
        <taxon>Agaricomycetes</taxon>
        <taxon>Agaricomycetidae</taxon>
        <taxon>Agaricales</taxon>
        <taxon>Pleurotineae</taxon>
        <taxon>Pleurotaceae</taxon>
        <taxon>Pleurotus</taxon>
    </lineage>
</organism>
<accession>A0A9P5ZSV8</accession>
<dbReference type="EMBL" id="MU154599">
    <property type="protein sequence ID" value="KAF9492553.1"/>
    <property type="molecule type" value="Genomic_DNA"/>
</dbReference>
<protein>
    <submittedName>
        <fullName evidence="1">Uncharacterized protein</fullName>
    </submittedName>
</protein>
<name>A0A9P5ZSV8_PLEER</name>
<dbReference type="AlphaFoldDB" id="A0A9P5ZSV8"/>
<evidence type="ECO:0000313" key="1">
    <source>
        <dbReference type="EMBL" id="KAF9492553.1"/>
    </source>
</evidence>
<keyword evidence="2" id="KW-1185">Reference proteome</keyword>
<sequence>MAYPSYHTAKIKAIRLPPVGPEVKERNQIGEITSLEDAKSEFGVAEVIEGPMFMWRLSAMMITLPHTITIGSAKRSSAFGESGISTGGARVSSCLKFDESHT</sequence>
<evidence type="ECO:0000313" key="2">
    <source>
        <dbReference type="Proteomes" id="UP000807025"/>
    </source>
</evidence>